<keyword evidence="9" id="KW-0547">Nucleotide-binding</keyword>
<keyword evidence="17" id="KW-1185">Reference proteome</keyword>
<organism evidence="16 17">
    <name type="scientific">Solanum stoloniferum</name>
    <dbReference type="NCBI Taxonomy" id="62892"/>
    <lineage>
        <taxon>Eukaryota</taxon>
        <taxon>Viridiplantae</taxon>
        <taxon>Streptophyta</taxon>
        <taxon>Embryophyta</taxon>
        <taxon>Tracheophyta</taxon>
        <taxon>Spermatophyta</taxon>
        <taxon>Magnoliopsida</taxon>
        <taxon>eudicotyledons</taxon>
        <taxon>Gunneridae</taxon>
        <taxon>Pentapetalae</taxon>
        <taxon>asterids</taxon>
        <taxon>lamiids</taxon>
        <taxon>Solanales</taxon>
        <taxon>Solanaceae</taxon>
        <taxon>Solanoideae</taxon>
        <taxon>Solaneae</taxon>
        <taxon>Solanum</taxon>
    </lineage>
</organism>
<proteinExistence type="inferred from homology"/>
<evidence type="ECO:0000256" key="10">
    <source>
        <dbReference type="ARBA" id="ARBA00022821"/>
    </source>
</evidence>
<dbReference type="SUPFAM" id="SSF52540">
    <property type="entry name" value="P-loop containing nucleoside triphosphate hydrolases"/>
    <property type="match status" value="1"/>
</dbReference>
<evidence type="ECO:0000256" key="6">
    <source>
        <dbReference type="ARBA" id="ARBA00022614"/>
    </source>
</evidence>
<evidence type="ECO:0000256" key="8">
    <source>
        <dbReference type="ARBA" id="ARBA00022737"/>
    </source>
</evidence>
<dbReference type="InterPro" id="IPR032675">
    <property type="entry name" value="LRR_dom_sf"/>
</dbReference>
<keyword evidence="10" id="KW-0611">Plant defense</keyword>
<reference evidence="16 17" key="1">
    <citation type="submission" date="2024-05" db="EMBL/GenBank/DDBJ databases">
        <title>De novo assembly of an allotetraploid wild potato.</title>
        <authorList>
            <person name="Hosaka A.J."/>
        </authorList>
    </citation>
    <scope>NUCLEOTIDE SEQUENCE [LARGE SCALE GENOMIC DNA]</scope>
    <source>
        <tissue evidence="16">Young leaves</tissue>
    </source>
</reference>
<feature type="domain" description="NB-ARC" evidence="14">
    <location>
        <begin position="940"/>
        <end position="1111"/>
    </location>
</feature>
<dbReference type="Proteomes" id="UP001627284">
    <property type="component" value="Unassembled WGS sequence"/>
</dbReference>
<comment type="similarity">
    <text evidence="4">Belongs to the disease resistance NB-LRR family.</text>
</comment>
<keyword evidence="12" id="KW-0175">Coiled coil</keyword>
<dbReference type="Gene3D" id="1.10.8.430">
    <property type="entry name" value="Helical domain of apoptotic protease-activating factors"/>
    <property type="match status" value="1"/>
</dbReference>
<evidence type="ECO:0000256" key="11">
    <source>
        <dbReference type="ARBA" id="ARBA00022840"/>
    </source>
</evidence>
<dbReference type="InterPro" id="IPR058922">
    <property type="entry name" value="WHD_DRP"/>
</dbReference>
<dbReference type="Gene3D" id="1.10.10.10">
    <property type="entry name" value="Winged helix-like DNA-binding domain superfamily/Winged helix DNA-binding domain"/>
    <property type="match status" value="1"/>
</dbReference>
<dbReference type="GO" id="GO:0016020">
    <property type="term" value="C:membrane"/>
    <property type="evidence" value="ECO:0007669"/>
    <property type="project" value="UniProtKB-SubCell"/>
</dbReference>
<dbReference type="InterPro" id="IPR042197">
    <property type="entry name" value="Apaf_helical"/>
</dbReference>
<evidence type="ECO:0000259" key="15">
    <source>
        <dbReference type="Pfam" id="PF23559"/>
    </source>
</evidence>
<dbReference type="GO" id="GO:0005737">
    <property type="term" value="C:cytoplasm"/>
    <property type="evidence" value="ECO:0007669"/>
    <property type="project" value="UniProtKB-SubCell"/>
</dbReference>
<dbReference type="Pfam" id="PF23559">
    <property type="entry name" value="WHD_DRP"/>
    <property type="match status" value="1"/>
</dbReference>
<evidence type="ECO:0000256" key="5">
    <source>
        <dbReference type="ARBA" id="ARBA00022490"/>
    </source>
</evidence>
<evidence type="ECO:0000256" key="3">
    <source>
        <dbReference type="ARBA" id="ARBA00004496"/>
    </source>
</evidence>
<keyword evidence="5" id="KW-0963">Cytoplasm</keyword>
<dbReference type="PRINTS" id="PR00364">
    <property type="entry name" value="DISEASERSIST"/>
</dbReference>
<dbReference type="GO" id="GO:0009626">
    <property type="term" value="P:plant-type hypersensitive response"/>
    <property type="evidence" value="ECO:0007669"/>
    <property type="project" value="UniProtKB-KW"/>
</dbReference>
<evidence type="ECO:0000256" key="13">
    <source>
        <dbReference type="ARBA" id="ARBA00023136"/>
    </source>
</evidence>
<dbReference type="Gene3D" id="3.40.50.300">
    <property type="entry name" value="P-loop containing nucleotide triphosphate hydrolases"/>
    <property type="match status" value="1"/>
</dbReference>
<dbReference type="InterPro" id="IPR044974">
    <property type="entry name" value="Disease_R_plants"/>
</dbReference>
<dbReference type="InterPro" id="IPR038005">
    <property type="entry name" value="RX-like_CC"/>
</dbReference>
<dbReference type="FunFam" id="3.40.50.300:FF:001091">
    <property type="entry name" value="Probable disease resistance protein At1g61300"/>
    <property type="match status" value="1"/>
</dbReference>
<dbReference type="FunFam" id="1.10.10.10:FF:000322">
    <property type="entry name" value="Probable disease resistance protein At1g63360"/>
    <property type="match status" value="1"/>
</dbReference>
<evidence type="ECO:0000256" key="1">
    <source>
        <dbReference type="ARBA" id="ARBA00002074"/>
    </source>
</evidence>
<name>A0ABD2RZA3_9SOLN</name>
<keyword evidence="13" id="KW-0472">Membrane</keyword>
<keyword evidence="11" id="KW-0067">ATP-binding</keyword>
<dbReference type="PANTHER" id="PTHR23155">
    <property type="entry name" value="DISEASE RESISTANCE PROTEIN RP"/>
    <property type="match status" value="1"/>
</dbReference>
<dbReference type="GO" id="GO:0005524">
    <property type="term" value="F:ATP binding"/>
    <property type="evidence" value="ECO:0007669"/>
    <property type="project" value="UniProtKB-KW"/>
</dbReference>
<evidence type="ECO:0000313" key="16">
    <source>
        <dbReference type="EMBL" id="KAL3337217.1"/>
    </source>
</evidence>
<gene>
    <name evidence="16" type="ORF">AABB24_029729</name>
</gene>
<keyword evidence="6" id="KW-0433">Leucine-rich repeat</keyword>
<comment type="function">
    <text evidence="1">Confers resistance to late blight (Phytophthora infestans) races carrying the avirulence gene Avr1. Resistance proteins guard the plant against pathogens that contain an appropriate avirulence protein via an indirect interaction with this avirulence protein. That triggers a defense system including the hypersensitive response, which restricts the pathogen growth.</text>
</comment>
<keyword evidence="8" id="KW-0677">Repeat</keyword>
<evidence type="ECO:0000256" key="2">
    <source>
        <dbReference type="ARBA" id="ARBA00004170"/>
    </source>
</evidence>
<dbReference type="Pfam" id="PF00931">
    <property type="entry name" value="NB-ARC"/>
    <property type="match status" value="1"/>
</dbReference>
<evidence type="ECO:0000313" key="17">
    <source>
        <dbReference type="Proteomes" id="UP001627284"/>
    </source>
</evidence>
<accession>A0ABD2RZA3</accession>
<dbReference type="InterPro" id="IPR027417">
    <property type="entry name" value="P-loop_NTPase"/>
</dbReference>
<evidence type="ECO:0000256" key="9">
    <source>
        <dbReference type="ARBA" id="ARBA00022741"/>
    </source>
</evidence>
<dbReference type="Gene3D" id="3.80.10.10">
    <property type="entry name" value="Ribonuclease Inhibitor"/>
    <property type="match status" value="1"/>
</dbReference>
<dbReference type="CDD" id="cd14798">
    <property type="entry name" value="RX-CC_like"/>
    <property type="match status" value="2"/>
</dbReference>
<keyword evidence="7" id="KW-0381">Hypersensitive response</keyword>
<evidence type="ECO:0000259" key="14">
    <source>
        <dbReference type="Pfam" id="PF00931"/>
    </source>
</evidence>
<sequence length="1667" mass="191433">MAQQCRAVIGAIDLLKGRHLDSSTIDQLDNARDLLKGVYVFLEKLEEVFPENMISTQLGDLFQQAHGFSELCTHMDQRYTIKMTKALKIIKLNNIAERLEAASKLSISTRVLIAEMLKILKPENIAGRIRTSKLSTSSSQITTMEMVRFVNFLLDYLKHLYPQKVRPLQVIFTLTANRCIEHESMWEFFIYVEDVAYTALGVFFEPGFLDILECCQWVEFVRHFHDLSQIYKNLLTALKSSRSETTLKSGCMLDFVNALREDLEVHQHHVGIRSLKKGLLNISKFLLEYRGTQLRIFSSLQSLIEALVFEAAFLINSYDEDLFFVLKPKLNHVNVVIELIQLRNSQETMTDLIDYALEELIVVRTFLMDSLEKCKRQPKMKDFLTLIKSVSKEACSAIKYLLCYEKQEDLAWEINCVHIQLLLKFNFIKAAIRQMCPTICASSTEIHLLNFLPVNFEVIGSYVNMLKSSKKSSSGHHNMDLVMMGFLVYIIDNLPLKDEPDLSVTVADEVKKFYDGLLLLVTYLFDPLSQCSGFETIAIEAESVNSNKSNLVLRFLTVAFKLIECERSLMDLLKHKATLEAHILDLIKSSHEKVICLRVLLIGVLRQHTVLNELHNVLMHAEVSANKIAQVIKGRSTEEIGLLLSEIESVNVEVRKVCFQFLDASPYNMTDGEGLIRFLSKHQDWLLNFDACSIPFLKNQIPVIKDKLFYLGSFIADIVQLRDMHQELKDLVKHVQDIKFVCLFPIRDYAPSWCYRLYLSDVKQLLKFVETEVEMICLKVPDSSSYSFPKINELGFLYCILGKLDEMLSSNIDSVIDLKLQIGSVKEGLLCLRTLTDHFPEINDEHDEVYSLITRVTAMAYEAEYVMDSCLTYSYPLWYKVLWISETVENIKLVNEVVRETCERKKIDVTVHKVKKTSTFLVPSLSANTEGSNEEMESFQEAMDQMKKQLLGGSRQLDVIVLVGMPGIGKTTLAEKIYNDPDITSRFDVRAQCRVTQVYSWRDLLLSILNGVLEPIDRNEKEDGELADELRRFLLTKRFLILIDDVWDDKVWDNIHMCFKDARNGSRIILTTRLSSVANYAKCESEPHHLRLFRDDESWTLLQQELFQGKSCPPEIVDVGFRIAKICGGLPLFIVLVAGVLKEKKIIKAELWKEIEESLCLLNIDSLEESMSIIGFSYRNLPQQLKACFLYFGGLLKGKDIHVSKLTRLWVAEGFVQANEENGLEDAAECLLEDLISRNLVMGVEKRPNGKLKTCRVHDLLHKFCLEKSKQENFLLHINGFTGEDSFPEMSMDYRLFVHSSEDQIDLWQPSRSNVRSLLFNVIDSDNLLWPHDISFIFDSFKLVKVLDLESVNIGGTFPSEIQFLIHLKYFAAKTGGNSIPSCIANLWNLETFVIRGLGGEVILPSSLIKMVKIRNIHVTHRASFSLHENMGESIADCQLDNLETFSTPHFSYGEDTEMILRKMPKLRKLSCIFLGTFGYSEKVKGRCVLYPRLEFLCQLESLKVVSNNYPGKLPHVFSFPSRLRELTLSKFRLPWSQILSIGELPNLKILKLLLRAFEGDEWEVKDSEFRELKYLELEDLNIAQWSVSEDAFPILERLVLTKCKRLEKIPSHFDDAVSLKSIEVNWCSWYVANSAKEIQAFKQDEMANDVFKVTIQPPDWDRNSSP</sequence>
<evidence type="ECO:0000256" key="4">
    <source>
        <dbReference type="ARBA" id="ARBA00008894"/>
    </source>
</evidence>
<dbReference type="GO" id="GO:0051607">
    <property type="term" value="P:defense response to virus"/>
    <property type="evidence" value="ECO:0007669"/>
    <property type="project" value="UniProtKB-ARBA"/>
</dbReference>
<feature type="domain" description="Disease resistance protein winged helix" evidence="15">
    <location>
        <begin position="1197"/>
        <end position="1264"/>
    </location>
</feature>
<dbReference type="SUPFAM" id="SSF52058">
    <property type="entry name" value="L domain-like"/>
    <property type="match status" value="1"/>
</dbReference>
<dbReference type="InterPro" id="IPR002182">
    <property type="entry name" value="NB-ARC"/>
</dbReference>
<evidence type="ECO:0000256" key="7">
    <source>
        <dbReference type="ARBA" id="ARBA00022667"/>
    </source>
</evidence>
<comment type="caution">
    <text evidence="16">The sequence shown here is derived from an EMBL/GenBank/DDBJ whole genome shotgun (WGS) entry which is preliminary data.</text>
</comment>
<dbReference type="EMBL" id="JBJKTR010000017">
    <property type="protein sequence ID" value="KAL3337217.1"/>
    <property type="molecule type" value="Genomic_DNA"/>
</dbReference>
<comment type="subcellular location">
    <subcellularLocation>
        <location evidence="3">Cytoplasm</location>
    </subcellularLocation>
    <subcellularLocation>
        <location evidence="2">Membrane</location>
        <topology evidence="2">Peripheral membrane protein</topology>
    </subcellularLocation>
</comment>
<protein>
    <submittedName>
        <fullName evidence="16">Uncharacterized protein</fullName>
    </submittedName>
</protein>
<dbReference type="PANTHER" id="PTHR23155:SF1152">
    <property type="entry name" value="AAA+ ATPASE DOMAIN-CONTAINING PROTEIN"/>
    <property type="match status" value="1"/>
</dbReference>
<dbReference type="InterPro" id="IPR036388">
    <property type="entry name" value="WH-like_DNA-bd_sf"/>
</dbReference>
<evidence type="ECO:0000256" key="12">
    <source>
        <dbReference type="ARBA" id="ARBA00023054"/>
    </source>
</evidence>